<keyword evidence="2" id="KW-0732">Signal</keyword>
<dbReference type="Proteomes" id="UP000078003">
    <property type="component" value="Unassembled WGS sequence"/>
</dbReference>
<sequence>MKKTSVFAALIAALIAAFALTACGDNPAPAAASDASAASAASAPAASAPAASDAASAPAAAASDASAAAAAGDHWCQPWENKIEEYLASVKDEQRRKEFADIYAPLRQNMRNIQENMMKTTPEQRKQECDALISQLEKDIAEDIEDAKSE</sequence>
<reference evidence="4" key="1">
    <citation type="submission" date="2016-05" db="EMBL/GenBank/DDBJ databases">
        <title>Draft genome of Corynebacterium afermentans subsp. afermentans LCDC 88199T.</title>
        <authorList>
            <person name="Bernier A.-M."/>
            <person name="Bernard K."/>
        </authorList>
    </citation>
    <scope>NUCLEOTIDE SEQUENCE [LARGE SCALE GENOMIC DNA]</scope>
    <source>
        <strain evidence="4">NML01-0328</strain>
    </source>
</reference>
<evidence type="ECO:0000313" key="3">
    <source>
        <dbReference type="EMBL" id="OAM16955.1"/>
    </source>
</evidence>
<organism evidence="3 4">
    <name type="scientific">Eikenella corrodens</name>
    <dbReference type="NCBI Taxonomy" id="539"/>
    <lineage>
        <taxon>Bacteria</taxon>
        <taxon>Pseudomonadati</taxon>
        <taxon>Pseudomonadota</taxon>
        <taxon>Betaproteobacteria</taxon>
        <taxon>Neisseriales</taxon>
        <taxon>Neisseriaceae</taxon>
        <taxon>Eikenella</taxon>
    </lineage>
</organism>
<dbReference type="EMBL" id="LXSF01000003">
    <property type="protein sequence ID" value="OAM16955.1"/>
    <property type="molecule type" value="Genomic_DNA"/>
</dbReference>
<feature type="region of interest" description="Disordered" evidence="1">
    <location>
        <begin position="42"/>
        <end position="63"/>
    </location>
</feature>
<evidence type="ECO:0000313" key="4">
    <source>
        <dbReference type="Proteomes" id="UP000078003"/>
    </source>
</evidence>
<evidence type="ECO:0000256" key="2">
    <source>
        <dbReference type="SAM" id="SignalP"/>
    </source>
</evidence>
<dbReference type="AlphaFoldDB" id="A0A1A9RDM5"/>
<evidence type="ECO:0000256" key="1">
    <source>
        <dbReference type="SAM" id="MobiDB-lite"/>
    </source>
</evidence>
<accession>A0A1A9RDM5</accession>
<comment type="caution">
    <text evidence="3">The sequence shown here is derived from an EMBL/GenBank/DDBJ whole genome shotgun (WGS) entry which is preliminary data.</text>
</comment>
<feature type="signal peptide" evidence="2">
    <location>
        <begin position="1"/>
        <end position="24"/>
    </location>
</feature>
<feature type="chain" id="PRO_5008395747" evidence="2">
    <location>
        <begin position="25"/>
        <end position="150"/>
    </location>
</feature>
<name>A0A1A9RDM5_EIKCO</name>
<dbReference type="PROSITE" id="PS51257">
    <property type="entry name" value="PROKAR_LIPOPROTEIN"/>
    <property type="match status" value="1"/>
</dbReference>
<dbReference type="RefSeq" id="WP_064104254.1">
    <property type="nucleotide sequence ID" value="NZ_LXSF01000003.1"/>
</dbReference>
<gene>
    <name evidence="3" type="ORF">A7P85_04105</name>
</gene>
<proteinExistence type="predicted"/>
<protein>
    <submittedName>
        <fullName evidence="3">Uncharacterized protein</fullName>
    </submittedName>
</protein>